<keyword evidence="2" id="KW-1185">Reference proteome</keyword>
<organism evidence="1 2">
    <name type="scientific">Eragrostis curvula</name>
    <name type="common">weeping love grass</name>
    <dbReference type="NCBI Taxonomy" id="38414"/>
    <lineage>
        <taxon>Eukaryota</taxon>
        <taxon>Viridiplantae</taxon>
        <taxon>Streptophyta</taxon>
        <taxon>Embryophyta</taxon>
        <taxon>Tracheophyta</taxon>
        <taxon>Spermatophyta</taxon>
        <taxon>Magnoliopsida</taxon>
        <taxon>Liliopsida</taxon>
        <taxon>Poales</taxon>
        <taxon>Poaceae</taxon>
        <taxon>PACMAD clade</taxon>
        <taxon>Chloridoideae</taxon>
        <taxon>Eragrostideae</taxon>
        <taxon>Eragrostidinae</taxon>
        <taxon>Eragrostis</taxon>
    </lineage>
</organism>
<reference evidence="1 2" key="1">
    <citation type="journal article" date="2019" name="Sci. Rep.">
        <title>A high-quality genome of Eragrostis curvula grass provides insights into Poaceae evolution and supports new strategies to enhance forage quality.</title>
        <authorList>
            <person name="Carballo J."/>
            <person name="Santos B.A.C.M."/>
            <person name="Zappacosta D."/>
            <person name="Garbus I."/>
            <person name="Selva J.P."/>
            <person name="Gallo C.A."/>
            <person name="Diaz A."/>
            <person name="Albertini E."/>
            <person name="Caccamo M."/>
            <person name="Echenique V."/>
        </authorList>
    </citation>
    <scope>NUCLEOTIDE SEQUENCE [LARGE SCALE GENOMIC DNA]</scope>
    <source>
        <strain evidence="2">cv. Victoria</strain>
        <tissue evidence="1">Leaf</tissue>
    </source>
</reference>
<accession>A0A5J9VXU3</accession>
<feature type="non-terminal residue" evidence="1">
    <location>
        <position position="1"/>
    </location>
</feature>
<dbReference type="EMBL" id="RWGY01000007">
    <property type="protein sequence ID" value="TVU40451.1"/>
    <property type="molecule type" value="Genomic_DNA"/>
</dbReference>
<proteinExistence type="predicted"/>
<gene>
    <name evidence="1" type="ORF">EJB05_13916</name>
</gene>
<dbReference type="Proteomes" id="UP000324897">
    <property type="component" value="Chromosome 4"/>
</dbReference>
<evidence type="ECO:0000313" key="2">
    <source>
        <dbReference type="Proteomes" id="UP000324897"/>
    </source>
</evidence>
<name>A0A5J9VXU3_9POAL</name>
<comment type="caution">
    <text evidence="1">The sequence shown here is derived from an EMBL/GenBank/DDBJ whole genome shotgun (WGS) entry which is preliminary data.</text>
</comment>
<dbReference type="AlphaFoldDB" id="A0A5J9VXU3"/>
<sequence length="308" mass="33886">MDKSGGEIAGSAKPSYDGAGAGACNDRLSALPDLHQIPRPTRAWRCRLLIAVPKLAEALRAVHLRLIIHALTLKELKLVDCFAWTQPVADISAPQLESLHWRDLQHGSATNHAFLRLLERFQAIVTLQISLIYPKHIGNFQYLMDDIMAFPRLEGLAIYLKNEDHAFGATVFNVLRMCTGLVRFALVLDSDIDLEIGGPQPDALRDKKILCWRLSNRNPSPGAATGAIMGTRCERHVLLLSVLDEALRPCVHRPQLNPEGAALVARGRTCFSDQTVVNPVDLKAVNHARVGITMKSSPGLLRQPARDG</sequence>
<dbReference type="Gramene" id="TVU40451">
    <property type="protein sequence ID" value="TVU40451"/>
    <property type="gene ID" value="EJB05_13916"/>
</dbReference>
<protein>
    <submittedName>
        <fullName evidence="1">Uncharacterized protein</fullName>
    </submittedName>
</protein>
<evidence type="ECO:0000313" key="1">
    <source>
        <dbReference type="EMBL" id="TVU40451.1"/>
    </source>
</evidence>